<keyword evidence="3 6" id="KW-0863">Zinc-finger</keyword>
<evidence type="ECO:0000259" key="8">
    <source>
        <dbReference type="PROSITE" id="PS50157"/>
    </source>
</evidence>
<dbReference type="OrthoDB" id="6077919at2759"/>
<keyword evidence="2" id="KW-0677">Repeat</keyword>
<evidence type="ECO:0000313" key="9">
    <source>
        <dbReference type="EMBL" id="PNF24985.1"/>
    </source>
</evidence>
<feature type="region of interest" description="Disordered" evidence="7">
    <location>
        <begin position="39"/>
        <end position="90"/>
    </location>
</feature>
<dbReference type="SUPFAM" id="SSF57667">
    <property type="entry name" value="beta-beta-alpha zinc fingers"/>
    <property type="match status" value="1"/>
</dbReference>
<dbReference type="PROSITE" id="PS50157">
    <property type="entry name" value="ZINC_FINGER_C2H2_2"/>
    <property type="match status" value="2"/>
</dbReference>
<evidence type="ECO:0000256" key="6">
    <source>
        <dbReference type="PROSITE-ProRule" id="PRU00042"/>
    </source>
</evidence>
<evidence type="ECO:0000256" key="4">
    <source>
        <dbReference type="ARBA" id="ARBA00022833"/>
    </source>
</evidence>
<dbReference type="InterPro" id="IPR013087">
    <property type="entry name" value="Znf_C2H2_type"/>
</dbReference>
<dbReference type="PANTHER" id="PTHR23235">
    <property type="entry name" value="KRUEPPEL-LIKE TRANSCRIPTION FACTOR"/>
    <property type="match status" value="1"/>
</dbReference>
<sequence length="246" mass="27545">MPRILLQIAEEIFPARRERMNYTNSEKVLVGPCGEIYPPSHDANQATNIKSEEVSDSHEEVDPLRITIQDIKAEPENHTNSENEDTHPTSHADQAVNMNAEEVSDTHEEVDPLQITFQEIKAEPEDCMNSENVLVGPYGETYPTPHDANQAMNVKPDTVSDAEEEKDSVAIPFPELKAEPEDNLNELQPVHGGERGNSCDECSDSFCEERILIAHQSIHPGEQPFCCILCNKSFSCKGNLKTHQRI</sequence>
<feature type="non-terminal residue" evidence="9">
    <location>
        <position position="246"/>
    </location>
</feature>
<dbReference type="PANTHER" id="PTHR23235:SF142">
    <property type="entry name" value="ZINC FINGER PROTEIN 384"/>
    <property type="match status" value="1"/>
</dbReference>
<evidence type="ECO:0000256" key="5">
    <source>
        <dbReference type="ARBA" id="ARBA00023242"/>
    </source>
</evidence>
<keyword evidence="10" id="KW-1185">Reference proteome</keyword>
<feature type="compositionally biased region" description="Basic and acidic residues" evidence="7">
    <location>
        <begin position="50"/>
        <end position="63"/>
    </location>
</feature>
<evidence type="ECO:0000256" key="3">
    <source>
        <dbReference type="ARBA" id="ARBA00022771"/>
    </source>
</evidence>
<dbReference type="GO" id="GO:0000981">
    <property type="term" value="F:DNA-binding transcription factor activity, RNA polymerase II-specific"/>
    <property type="evidence" value="ECO:0007669"/>
    <property type="project" value="TreeGrafter"/>
</dbReference>
<feature type="compositionally biased region" description="Basic and acidic residues" evidence="7">
    <location>
        <begin position="71"/>
        <end position="90"/>
    </location>
</feature>
<evidence type="ECO:0000256" key="1">
    <source>
        <dbReference type="ARBA" id="ARBA00022723"/>
    </source>
</evidence>
<keyword evidence="4" id="KW-0862">Zinc</keyword>
<comment type="caution">
    <text evidence="9">The sequence shown here is derived from an EMBL/GenBank/DDBJ whole genome shotgun (WGS) entry which is preliminary data.</text>
</comment>
<evidence type="ECO:0000256" key="7">
    <source>
        <dbReference type="SAM" id="MobiDB-lite"/>
    </source>
</evidence>
<dbReference type="PROSITE" id="PS00028">
    <property type="entry name" value="ZINC_FINGER_C2H2_1"/>
    <property type="match status" value="1"/>
</dbReference>
<dbReference type="EMBL" id="NEVH01016947">
    <property type="protein sequence ID" value="PNF24985.1"/>
    <property type="molecule type" value="Genomic_DNA"/>
</dbReference>
<evidence type="ECO:0000313" key="10">
    <source>
        <dbReference type="Proteomes" id="UP000235965"/>
    </source>
</evidence>
<reference evidence="9 10" key="1">
    <citation type="submission" date="2017-12" db="EMBL/GenBank/DDBJ databases">
        <title>Hemimetabolous genomes reveal molecular basis of termite eusociality.</title>
        <authorList>
            <person name="Harrison M.C."/>
            <person name="Jongepier E."/>
            <person name="Robertson H.M."/>
            <person name="Arning N."/>
            <person name="Bitard-Feildel T."/>
            <person name="Chao H."/>
            <person name="Childers C.P."/>
            <person name="Dinh H."/>
            <person name="Doddapaneni H."/>
            <person name="Dugan S."/>
            <person name="Gowin J."/>
            <person name="Greiner C."/>
            <person name="Han Y."/>
            <person name="Hu H."/>
            <person name="Hughes D.S.T."/>
            <person name="Huylmans A.-K."/>
            <person name="Kemena C."/>
            <person name="Kremer L.P.M."/>
            <person name="Lee S.L."/>
            <person name="Lopez-Ezquerra A."/>
            <person name="Mallet L."/>
            <person name="Monroy-Kuhn J.M."/>
            <person name="Moser A."/>
            <person name="Murali S.C."/>
            <person name="Muzny D.M."/>
            <person name="Otani S."/>
            <person name="Piulachs M.-D."/>
            <person name="Poelchau M."/>
            <person name="Qu J."/>
            <person name="Schaub F."/>
            <person name="Wada-Katsumata A."/>
            <person name="Worley K.C."/>
            <person name="Xie Q."/>
            <person name="Ylla G."/>
            <person name="Poulsen M."/>
            <person name="Gibbs R.A."/>
            <person name="Schal C."/>
            <person name="Richards S."/>
            <person name="Belles X."/>
            <person name="Korb J."/>
            <person name="Bornberg-Bauer E."/>
        </authorList>
    </citation>
    <scope>NUCLEOTIDE SEQUENCE [LARGE SCALE GENOMIC DNA]</scope>
    <source>
        <tissue evidence="9">Whole body</tissue>
    </source>
</reference>
<organism evidence="9 10">
    <name type="scientific">Cryptotermes secundus</name>
    <dbReference type="NCBI Taxonomy" id="105785"/>
    <lineage>
        <taxon>Eukaryota</taxon>
        <taxon>Metazoa</taxon>
        <taxon>Ecdysozoa</taxon>
        <taxon>Arthropoda</taxon>
        <taxon>Hexapoda</taxon>
        <taxon>Insecta</taxon>
        <taxon>Pterygota</taxon>
        <taxon>Neoptera</taxon>
        <taxon>Polyneoptera</taxon>
        <taxon>Dictyoptera</taxon>
        <taxon>Blattodea</taxon>
        <taxon>Blattoidea</taxon>
        <taxon>Termitoidae</taxon>
        <taxon>Kalotermitidae</taxon>
        <taxon>Cryptotermitinae</taxon>
        <taxon>Cryptotermes</taxon>
    </lineage>
</organism>
<dbReference type="GO" id="GO:0008270">
    <property type="term" value="F:zinc ion binding"/>
    <property type="evidence" value="ECO:0007669"/>
    <property type="project" value="UniProtKB-KW"/>
</dbReference>
<evidence type="ECO:0000256" key="2">
    <source>
        <dbReference type="ARBA" id="ARBA00022737"/>
    </source>
</evidence>
<name>A0A2J7Q8S2_9NEOP</name>
<proteinExistence type="predicted"/>
<keyword evidence="5" id="KW-0539">Nucleus</keyword>
<dbReference type="FunFam" id="3.30.160.60:FF:002343">
    <property type="entry name" value="Zinc finger protein 33A"/>
    <property type="match status" value="1"/>
</dbReference>
<keyword evidence="1" id="KW-0479">Metal-binding</keyword>
<feature type="domain" description="C2H2-type" evidence="8">
    <location>
        <begin position="225"/>
        <end position="246"/>
    </location>
</feature>
<accession>A0A2J7Q8S2</accession>
<dbReference type="Proteomes" id="UP000235965">
    <property type="component" value="Unassembled WGS sequence"/>
</dbReference>
<dbReference type="AlphaFoldDB" id="A0A2J7Q8S2"/>
<dbReference type="InterPro" id="IPR036236">
    <property type="entry name" value="Znf_C2H2_sf"/>
</dbReference>
<feature type="domain" description="C2H2-type" evidence="8">
    <location>
        <begin position="197"/>
        <end position="224"/>
    </location>
</feature>
<gene>
    <name evidence="9" type="ORF">B7P43_G08358</name>
</gene>
<dbReference type="GO" id="GO:0000978">
    <property type="term" value="F:RNA polymerase II cis-regulatory region sequence-specific DNA binding"/>
    <property type="evidence" value="ECO:0007669"/>
    <property type="project" value="TreeGrafter"/>
</dbReference>
<protein>
    <recommendedName>
        <fullName evidence="8">C2H2-type domain-containing protein</fullName>
    </recommendedName>
</protein>
<dbReference type="Gene3D" id="3.30.160.60">
    <property type="entry name" value="Classic Zinc Finger"/>
    <property type="match status" value="2"/>
</dbReference>